<keyword evidence="3 5" id="KW-1133">Transmembrane helix</keyword>
<proteinExistence type="predicted"/>
<reference evidence="6 7" key="1">
    <citation type="submission" date="2017-10" db="EMBL/GenBank/DDBJ databases">
        <title>Draft genome sequences of strains TRE 1, TRE 9, TRE H and TRI 7, isolated from tamarins, belonging to four potential novel Bifidobacterium species.</title>
        <authorList>
            <person name="Mattarelli P."/>
            <person name="Modesto M."/>
            <person name="Puglisi E."/>
            <person name="Morelli L."/>
            <person name="Spezio C."/>
            <person name="Bonetti A."/>
            <person name="Sandri C."/>
        </authorList>
    </citation>
    <scope>NUCLEOTIDE SEQUENCE [LARGE SCALE GENOMIC DNA]</scope>
    <source>
        <strain evidence="7">TRI7</strain>
    </source>
</reference>
<feature type="transmembrane region" description="Helical" evidence="5">
    <location>
        <begin position="107"/>
        <end position="131"/>
    </location>
</feature>
<dbReference type="Gene3D" id="1.20.1080.10">
    <property type="entry name" value="Glycerol uptake facilitator protein"/>
    <property type="match status" value="1"/>
</dbReference>
<keyword evidence="4 5" id="KW-0472">Membrane</keyword>
<keyword evidence="7" id="KW-1185">Reference proteome</keyword>
<evidence type="ECO:0000256" key="5">
    <source>
        <dbReference type="SAM" id="Phobius"/>
    </source>
</evidence>
<evidence type="ECO:0000256" key="3">
    <source>
        <dbReference type="ARBA" id="ARBA00022989"/>
    </source>
</evidence>
<feature type="transmembrane region" description="Helical" evidence="5">
    <location>
        <begin position="271"/>
        <end position="290"/>
    </location>
</feature>
<feature type="transmembrane region" description="Helical" evidence="5">
    <location>
        <begin position="137"/>
        <end position="157"/>
    </location>
</feature>
<gene>
    <name evidence="6" type="ORF">CSQ87_01130</name>
</gene>
<dbReference type="InterPro" id="IPR000292">
    <property type="entry name" value="For/NO2_transpt"/>
</dbReference>
<dbReference type="OrthoDB" id="9786493at2"/>
<dbReference type="PANTHER" id="PTHR30520">
    <property type="entry name" value="FORMATE TRANSPORTER-RELATED"/>
    <property type="match status" value="1"/>
</dbReference>
<evidence type="ECO:0000313" key="7">
    <source>
        <dbReference type="Proteomes" id="UP000231451"/>
    </source>
</evidence>
<evidence type="ECO:0000256" key="1">
    <source>
        <dbReference type="ARBA" id="ARBA00004141"/>
    </source>
</evidence>
<protein>
    <submittedName>
        <fullName evidence="6">Formate transporter</fullName>
    </submittedName>
</protein>
<dbReference type="GO" id="GO:0005886">
    <property type="term" value="C:plasma membrane"/>
    <property type="evidence" value="ECO:0007669"/>
    <property type="project" value="TreeGrafter"/>
</dbReference>
<comment type="subcellular location">
    <subcellularLocation>
        <location evidence="1">Membrane</location>
        <topology evidence="1">Multi-pass membrane protein</topology>
    </subcellularLocation>
</comment>
<evidence type="ECO:0000256" key="2">
    <source>
        <dbReference type="ARBA" id="ARBA00022692"/>
    </source>
</evidence>
<organism evidence="6 7">
    <name type="scientific">Bifidobacterium simiarum</name>
    <dbReference type="NCBI Taxonomy" id="2045441"/>
    <lineage>
        <taxon>Bacteria</taxon>
        <taxon>Bacillati</taxon>
        <taxon>Actinomycetota</taxon>
        <taxon>Actinomycetes</taxon>
        <taxon>Bifidobacteriales</taxon>
        <taxon>Bifidobacteriaceae</taxon>
        <taxon>Bifidobacterium</taxon>
    </lineage>
</organism>
<comment type="caution">
    <text evidence="6">The sequence shown here is derived from an EMBL/GenBank/DDBJ whole genome shotgun (WGS) entry which is preliminary data.</text>
</comment>
<dbReference type="InterPro" id="IPR023271">
    <property type="entry name" value="Aquaporin-like"/>
</dbReference>
<dbReference type="GO" id="GO:0015499">
    <property type="term" value="F:formate transmembrane transporter activity"/>
    <property type="evidence" value="ECO:0007669"/>
    <property type="project" value="TreeGrafter"/>
</dbReference>
<dbReference type="InterPro" id="IPR000104">
    <property type="entry name" value="Antifreeze_1"/>
</dbReference>
<accession>A0A2M9HHV0</accession>
<dbReference type="EMBL" id="PEBK01000001">
    <property type="protein sequence ID" value="PJM76351.1"/>
    <property type="molecule type" value="Genomic_DNA"/>
</dbReference>
<evidence type="ECO:0000313" key="6">
    <source>
        <dbReference type="EMBL" id="PJM76351.1"/>
    </source>
</evidence>
<feature type="transmembrane region" description="Helical" evidence="5">
    <location>
        <begin position="240"/>
        <end position="259"/>
    </location>
</feature>
<dbReference type="Proteomes" id="UP000231451">
    <property type="component" value="Unassembled WGS sequence"/>
</dbReference>
<feature type="transmembrane region" description="Helical" evidence="5">
    <location>
        <begin position="310"/>
        <end position="334"/>
    </location>
</feature>
<name>A0A2M9HHV0_9BIFI</name>
<sequence>MSPAQPVAQPAATPDAATAAAAAAATAAAAAASAAATAADAANTAANTAATANAAPAAAATPASPLGAAPKLHPLFPGNIFVSTVLDVLNSKETMTGRLVSKYMQRALMAGLFVGIFFTAFFTISATFATAGPAMALAGKVLGACTFGWALVLIYYTNSELLTSNMMIVSIGVYHKRISWLHSLRILGLCLIGNLLGGLVVALLMRSSTIVSGEVYQVMATAVATKTGYLTQGAFGVADLFVRAIFCNFCINIAMLMCYNGKIVNDFTKCIIMMVAVFVFAYLGFEHSVADSVLFLIMGLFGVGDPLMEVLAIIVVILGNFVGGGLLIGINFAVMNDQHSHHHSNVSRALRHDIGRR</sequence>
<dbReference type="PRINTS" id="PR00308">
    <property type="entry name" value="ANTIFREEZEI"/>
</dbReference>
<dbReference type="PANTHER" id="PTHR30520:SF8">
    <property type="entry name" value="NITRITE TRANSPORTER NIRC"/>
    <property type="match status" value="1"/>
</dbReference>
<dbReference type="GO" id="GO:0016172">
    <property type="term" value="F:antifreeze activity"/>
    <property type="evidence" value="ECO:0007669"/>
    <property type="project" value="InterPro"/>
</dbReference>
<dbReference type="Pfam" id="PF01226">
    <property type="entry name" value="Form_Nir_trans"/>
    <property type="match status" value="1"/>
</dbReference>
<dbReference type="AlphaFoldDB" id="A0A2M9HHV0"/>
<feature type="transmembrane region" description="Helical" evidence="5">
    <location>
        <begin position="186"/>
        <end position="205"/>
    </location>
</feature>
<keyword evidence="2 5" id="KW-0812">Transmembrane</keyword>
<evidence type="ECO:0000256" key="4">
    <source>
        <dbReference type="ARBA" id="ARBA00023136"/>
    </source>
</evidence>